<name>A0ACB9EIQ6_ARCLA</name>
<accession>A0ACB9EIQ6</accession>
<organism evidence="1 2">
    <name type="scientific">Arctium lappa</name>
    <name type="common">Greater burdock</name>
    <name type="synonym">Lappa major</name>
    <dbReference type="NCBI Taxonomy" id="4217"/>
    <lineage>
        <taxon>Eukaryota</taxon>
        <taxon>Viridiplantae</taxon>
        <taxon>Streptophyta</taxon>
        <taxon>Embryophyta</taxon>
        <taxon>Tracheophyta</taxon>
        <taxon>Spermatophyta</taxon>
        <taxon>Magnoliopsida</taxon>
        <taxon>eudicotyledons</taxon>
        <taxon>Gunneridae</taxon>
        <taxon>Pentapetalae</taxon>
        <taxon>asterids</taxon>
        <taxon>campanulids</taxon>
        <taxon>Asterales</taxon>
        <taxon>Asteraceae</taxon>
        <taxon>Carduoideae</taxon>
        <taxon>Cardueae</taxon>
        <taxon>Arctiinae</taxon>
        <taxon>Arctium</taxon>
    </lineage>
</organism>
<proteinExistence type="predicted"/>
<dbReference type="EMBL" id="CM042048">
    <property type="protein sequence ID" value="KAI3758337.1"/>
    <property type="molecule type" value="Genomic_DNA"/>
</dbReference>
<gene>
    <name evidence="1" type="ORF">L6452_05897</name>
</gene>
<protein>
    <submittedName>
        <fullName evidence="1">Uncharacterized protein</fullName>
    </submittedName>
</protein>
<evidence type="ECO:0000313" key="2">
    <source>
        <dbReference type="Proteomes" id="UP001055879"/>
    </source>
</evidence>
<comment type="caution">
    <text evidence="1">The sequence shown here is derived from an EMBL/GenBank/DDBJ whole genome shotgun (WGS) entry which is preliminary data.</text>
</comment>
<reference evidence="2" key="1">
    <citation type="journal article" date="2022" name="Mol. Ecol. Resour.">
        <title>The genomes of chicory, endive, great burdock and yacon provide insights into Asteraceae palaeo-polyploidization history and plant inulin production.</title>
        <authorList>
            <person name="Fan W."/>
            <person name="Wang S."/>
            <person name="Wang H."/>
            <person name="Wang A."/>
            <person name="Jiang F."/>
            <person name="Liu H."/>
            <person name="Zhao H."/>
            <person name="Xu D."/>
            <person name="Zhang Y."/>
        </authorList>
    </citation>
    <scope>NUCLEOTIDE SEQUENCE [LARGE SCALE GENOMIC DNA]</scope>
    <source>
        <strain evidence="2">cv. Niubang</strain>
    </source>
</reference>
<evidence type="ECO:0000313" key="1">
    <source>
        <dbReference type="EMBL" id="KAI3758337.1"/>
    </source>
</evidence>
<dbReference type="Proteomes" id="UP001055879">
    <property type="component" value="Linkage Group LG02"/>
</dbReference>
<sequence length="114" mass="12673">MRTTEPETVIVEAAAEGQVETAKNVQSSELNQVVDMEISSLDEEHSISGDVNPMVEMFEGGEKGLTEVSITEKSTLEPIDLESELDPQTERERTERALISIKVEVDDLFQFSDN</sequence>
<keyword evidence="2" id="KW-1185">Reference proteome</keyword>
<reference evidence="1 2" key="2">
    <citation type="journal article" date="2022" name="Mol. Ecol. Resour.">
        <title>The genomes of chicory, endive, great burdock and yacon provide insights into Asteraceae paleo-polyploidization history and plant inulin production.</title>
        <authorList>
            <person name="Fan W."/>
            <person name="Wang S."/>
            <person name="Wang H."/>
            <person name="Wang A."/>
            <person name="Jiang F."/>
            <person name="Liu H."/>
            <person name="Zhao H."/>
            <person name="Xu D."/>
            <person name="Zhang Y."/>
        </authorList>
    </citation>
    <scope>NUCLEOTIDE SEQUENCE [LARGE SCALE GENOMIC DNA]</scope>
    <source>
        <strain evidence="2">cv. Niubang</strain>
    </source>
</reference>